<evidence type="ECO:0000256" key="3">
    <source>
        <dbReference type="ARBA" id="ARBA00023015"/>
    </source>
</evidence>
<name>A0AAU9TPD5_EUPED</name>
<evidence type="ECO:0000313" key="9">
    <source>
        <dbReference type="Proteomes" id="UP001153954"/>
    </source>
</evidence>
<evidence type="ECO:0000256" key="2">
    <source>
        <dbReference type="ARBA" id="ARBA00016807"/>
    </source>
</evidence>
<dbReference type="Proteomes" id="UP001153954">
    <property type="component" value="Unassembled WGS sequence"/>
</dbReference>
<dbReference type="InterPro" id="IPR028002">
    <property type="entry name" value="Myb_DNA-bind_5"/>
</dbReference>
<keyword evidence="4" id="KW-0804">Transcription</keyword>
<accession>A0AAU9TPD5</accession>
<keyword evidence="3" id="KW-0805">Transcription regulation</keyword>
<dbReference type="AlphaFoldDB" id="A0AAU9TPD5"/>
<evidence type="ECO:0000256" key="4">
    <source>
        <dbReference type="ARBA" id="ARBA00023163"/>
    </source>
</evidence>
<comment type="caution">
    <text evidence="8">The sequence shown here is derived from an EMBL/GenBank/DDBJ whole genome shotgun (WGS) entry which is preliminary data.</text>
</comment>
<reference evidence="8" key="1">
    <citation type="submission" date="2022-03" db="EMBL/GenBank/DDBJ databases">
        <authorList>
            <person name="Tunstrom K."/>
        </authorList>
    </citation>
    <scope>NUCLEOTIDE SEQUENCE</scope>
</reference>
<sequence>MSNFVVVKFHDISTYGSNPYKCVPRQWVRGKDFNTVTVPYPTRFRIFKDFETIIYCETPLEEWKEYTGIIVREPVLTQLSKMINDALKKFAIVKFDVISTYGTNPYKVVPFKWVKDTDKNKAKGKPLTKEESKFLLDLIQGSTIITTKTTNASNNKMKNEEWVRLTENFNAIATNCPRTPQQLRLKWENLKKNSRKRSTKIRMNQIKTGGGPADYIPPDDILDRVSGMLGSTASGFTVPFGGDRETADVDFGGMSGDGLARVASEITKDIDVMPTSINHGIEIVVCSGEGSGVTNYHVLEKVDQNVITPNKPKRFTLSTPRTVRKKLRPDDSKTAKNNAIAEYFSAKKQCLDEKLKNIHLENENYKLKNAQLLLEIENLKLELDKLEK</sequence>
<keyword evidence="6" id="KW-0175">Coiled coil</keyword>
<dbReference type="Pfam" id="PF13873">
    <property type="entry name" value="Myb_DNA-bind_5"/>
    <property type="match status" value="1"/>
</dbReference>
<comment type="function">
    <text evidence="5">Involved in transvection phenomena (= synapsis-dependent gene expression), where the synaptic pairing of chromosomes carrying genes with which zeste interacts influences the expression of these genes. Zeste binds to DNA and stimulates transcription from a nearby promoter.</text>
</comment>
<protein>
    <recommendedName>
        <fullName evidence="2">Regulatory protein zeste</fullName>
    </recommendedName>
</protein>
<feature type="coiled-coil region" evidence="6">
    <location>
        <begin position="348"/>
        <end position="382"/>
    </location>
</feature>
<evidence type="ECO:0000259" key="7">
    <source>
        <dbReference type="Pfam" id="PF13873"/>
    </source>
</evidence>
<feature type="domain" description="Myb/SANT-like DNA-binding" evidence="7">
    <location>
        <begin position="126"/>
        <end position="198"/>
    </location>
</feature>
<evidence type="ECO:0000256" key="5">
    <source>
        <dbReference type="ARBA" id="ARBA00025466"/>
    </source>
</evidence>
<dbReference type="EMBL" id="CAKOGL010000007">
    <property type="protein sequence ID" value="CAH2089026.1"/>
    <property type="molecule type" value="Genomic_DNA"/>
</dbReference>
<proteinExistence type="predicted"/>
<gene>
    <name evidence="8" type="ORF">EEDITHA_LOCUS5122</name>
</gene>
<evidence type="ECO:0000256" key="1">
    <source>
        <dbReference type="ARBA" id="ARBA00011764"/>
    </source>
</evidence>
<keyword evidence="9" id="KW-1185">Reference proteome</keyword>
<organism evidence="8 9">
    <name type="scientific">Euphydryas editha</name>
    <name type="common">Edith's checkerspot</name>
    <dbReference type="NCBI Taxonomy" id="104508"/>
    <lineage>
        <taxon>Eukaryota</taxon>
        <taxon>Metazoa</taxon>
        <taxon>Ecdysozoa</taxon>
        <taxon>Arthropoda</taxon>
        <taxon>Hexapoda</taxon>
        <taxon>Insecta</taxon>
        <taxon>Pterygota</taxon>
        <taxon>Neoptera</taxon>
        <taxon>Endopterygota</taxon>
        <taxon>Lepidoptera</taxon>
        <taxon>Glossata</taxon>
        <taxon>Ditrysia</taxon>
        <taxon>Papilionoidea</taxon>
        <taxon>Nymphalidae</taxon>
        <taxon>Nymphalinae</taxon>
        <taxon>Euphydryas</taxon>
    </lineage>
</organism>
<comment type="subunit">
    <text evidence="1">Self-associates forming complexes of several hundred monomers.</text>
</comment>
<evidence type="ECO:0000313" key="8">
    <source>
        <dbReference type="EMBL" id="CAH2089026.1"/>
    </source>
</evidence>
<evidence type="ECO:0000256" key="6">
    <source>
        <dbReference type="SAM" id="Coils"/>
    </source>
</evidence>